<keyword evidence="1" id="KW-0805">Transcription regulation</keyword>
<dbReference type="InterPro" id="IPR016032">
    <property type="entry name" value="Sig_transdc_resp-reg_C-effctor"/>
</dbReference>
<dbReference type="Gene3D" id="3.40.50.2300">
    <property type="match status" value="1"/>
</dbReference>
<evidence type="ECO:0000313" key="5">
    <source>
        <dbReference type="EMBL" id="MBE3002361.1"/>
    </source>
</evidence>
<evidence type="ECO:0000313" key="6">
    <source>
        <dbReference type="Proteomes" id="UP000806528"/>
    </source>
</evidence>
<dbReference type="PANTHER" id="PTHR44688:SF16">
    <property type="entry name" value="DNA-BINDING TRANSCRIPTIONAL ACTIVATOR DEVR_DOSR"/>
    <property type="match status" value="1"/>
</dbReference>
<evidence type="ECO:0000256" key="3">
    <source>
        <dbReference type="ARBA" id="ARBA00023163"/>
    </source>
</evidence>
<dbReference type="PROSITE" id="PS00622">
    <property type="entry name" value="HTH_LUXR_1"/>
    <property type="match status" value="1"/>
</dbReference>
<organism evidence="5 6">
    <name type="scientific">Nocardiopsis coralli</name>
    <dbReference type="NCBI Taxonomy" id="2772213"/>
    <lineage>
        <taxon>Bacteria</taxon>
        <taxon>Bacillati</taxon>
        <taxon>Actinomycetota</taxon>
        <taxon>Actinomycetes</taxon>
        <taxon>Streptosporangiales</taxon>
        <taxon>Nocardiopsidaceae</taxon>
        <taxon>Nocardiopsis</taxon>
    </lineage>
</organism>
<reference evidence="5 6" key="1">
    <citation type="submission" date="2020-09" db="EMBL/GenBank/DDBJ databases">
        <title>Diversity and distribution of actinomycetes associated with coral in the coast of Hainan.</title>
        <authorList>
            <person name="Li F."/>
        </authorList>
    </citation>
    <scope>NUCLEOTIDE SEQUENCE [LARGE SCALE GENOMIC DNA]</scope>
    <source>
        <strain evidence="5 6">HNM0947</strain>
    </source>
</reference>
<protein>
    <submittedName>
        <fullName evidence="5">Response regulator transcription factor</fullName>
    </submittedName>
</protein>
<dbReference type="Pfam" id="PF00196">
    <property type="entry name" value="GerE"/>
    <property type="match status" value="1"/>
</dbReference>
<gene>
    <name evidence="5" type="ORF">IDM40_27220</name>
</gene>
<evidence type="ECO:0000259" key="4">
    <source>
        <dbReference type="PROSITE" id="PS50043"/>
    </source>
</evidence>
<keyword evidence="3" id="KW-0804">Transcription</keyword>
<keyword evidence="6" id="KW-1185">Reference proteome</keyword>
<comment type="caution">
    <text evidence="5">The sequence shown here is derived from an EMBL/GenBank/DDBJ whole genome shotgun (WGS) entry which is preliminary data.</text>
</comment>
<dbReference type="PROSITE" id="PS50043">
    <property type="entry name" value="HTH_LUXR_2"/>
    <property type="match status" value="1"/>
</dbReference>
<dbReference type="RefSeq" id="WP_193124944.1">
    <property type="nucleotide sequence ID" value="NZ_JADBGI010000043.1"/>
</dbReference>
<dbReference type="SMART" id="SM00421">
    <property type="entry name" value="HTH_LUXR"/>
    <property type="match status" value="1"/>
</dbReference>
<dbReference type="PANTHER" id="PTHR44688">
    <property type="entry name" value="DNA-BINDING TRANSCRIPTIONAL ACTIVATOR DEVR_DOSR"/>
    <property type="match status" value="1"/>
</dbReference>
<sequence length="214" mass="22989">MPQKIVVSTSCSALNRRIRHAVEAAGWAAAGPPGAGELPAADAVILESDQLCAATLHTHRGIPVIGVMYGTDDPVWQSPEIGELAGIVDRDDMDAEYTAALRTVLDGRSYISQGFAAHVLCTIASRNTLTTMERADLDRLSAREREVVELASRGAGNAEISATLMIEVSTVKFHVSNILRKLDFRDRTELVARLGGAHLTPVAPPVRSERVPSR</sequence>
<dbReference type="SUPFAM" id="SSF46894">
    <property type="entry name" value="C-terminal effector domain of the bipartite response regulators"/>
    <property type="match status" value="1"/>
</dbReference>
<dbReference type="CDD" id="cd06170">
    <property type="entry name" value="LuxR_C_like"/>
    <property type="match status" value="1"/>
</dbReference>
<proteinExistence type="predicted"/>
<dbReference type="InterPro" id="IPR000792">
    <property type="entry name" value="Tscrpt_reg_LuxR_C"/>
</dbReference>
<dbReference type="Proteomes" id="UP000806528">
    <property type="component" value="Unassembled WGS sequence"/>
</dbReference>
<feature type="domain" description="HTH luxR-type" evidence="4">
    <location>
        <begin position="133"/>
        <end position="198"/>
    </location>
</feature>
<dbReference type="EMBL" id="JADBGI010000043">
    <property type="protein sequence ID" value="MBE3002361.1"/>
    <property type="molecule type" value="Genomic_DNA"/>
</dbReference>
<name>A0ABR9PEV3_9ACTN</name>
<accession>A0ABR9PEV3</accession>
<keyword evidence="2" id="KW-0238">DNA-binding</keyword>
<evidence type="ECO:0000256" key="1">
    <source>
        <dbReference type="ARBA" id="ARBA00023015"/>
    </source>
</evidence>
<evidence type="ECO:0000256" key="2">
    <source>
        <dbReference type="ARBA" id="ARBA00023125"/>
    </source>
</evidence>
<dbReference type="PRINTS" id="PR00038">
    <property type="entry name" value="HTHLUXR"/>
</dbReference>